<gene>
    <name evidence="2" type="ORF">PUN28_007296</name>
</gene>
<accession>A0AAW2G2R4</accession>
<reference evidence="2 3" key="1">
    <citation type="submission" date="2023-03" db="EMBL/GenBank/DDBJ databases">
        <title>High recombination rates correlate with genetic variation in Cardiocondyla obscurior ants.</title>
        <authorList>
            <person name="Errbii M."/>
        </authorList>
    </citation>
    <scope>NUCLEOTIDE SEQUENCE [LARGE SCALE GENOMIC DNA]</scope>
    <source>
        <strain evidence="2">Alpha-2009</strain>
        <tissue evidence="2">Whole body</tissue>
    </source>
</reference>
<evidence type="ECO:0000256" key="1">
    <source>
        <dbReference type="SAM" id="MobiDB-lite"/>
    </source>
</evidence>
<organism evidence="2 3">
    <name type="scientific">Cardiocondyla obscurior</name>
    <dbReference type="NCBI Taxonomy" id="286306"/>
    <lineage>
        <taxon>Eukaryota</taxon>
        <taxon>Metazoa</taxon>
        <taxon>Ecdysozoa</taxon>
        <taxon>Arthropoda</taxon>
        <taxon>Hexapoda</taxon>
        <taxon>Insecta</taxon>
        <taxon>Pterygota</taxon>
        <taxon>Neoptera</taxon>
        <taxon>Endopterygota</taxon>
        <taxon>Hymenoptera</taxon>
        <taxon>Apocrita</taxon>
        <taxon>Aculeata</taxon>
        <taxon>Formicoidea</taxon>
        <taxon>Formicidae</taxon>
        <taxon>Myrmicinae</taxon>
        <taxon>Cardiocondyla</taxon>
    </lineage>
</organism>
<proteinExistence type="predicted"/>
<evidence type="ECO:0000313" key="2">
    <source>
        <dbReference type="EMBL" id="KAL0122469.1"/>
    </source>
</evidence>
<dbReference type="EMBL" id="JADYXP020000006">
    <property type="protein sequence ID" value="KAL0122469.1"/>
    <property type="molecule type" value="Genomic_DNA"/>
</dbReference>
<keyword evidence="3" id="KW-1185">Reference proteome</keyword>
<dbReference type="Proteomes" id="UP001430953">
    <property type="component" value="Unassembled WGS sequence"/>
</dbReference>
<protein>
    <submittedName>
        <fullName evidence="2">Uncharacterized protein</fullName>
    </submittedName>
</protein>
<comment type="caution">
    <text evidence="2">The sequence shown here is derived from an EMBL/GenBank/DDBJ whole genome shotgun (WGS) entry which is preliminary data.</text>
</comment>
<evidence type="ECO:0000313" key="3">
    <source>
        <dbReference type="Proteomes" id="UP001430953"/>
    </source>
</evidence>
<feature type="region of interest" description="Disordered" evidence="1">
    <location>
        <begin position="65"/>
        <end position="86"/>
    </location>
</feature>
<sequence>MPRVTPRICPVPRVEIIVCKKADCLRPHESFECLECFNYWTSKLEIDYTVRPICIAQYRGNRRLRSNAKKRSGHRNRFTLRKARYD</sequence>
<name>A0AAW2G2R4_9HYME</name>
<dbReference type="AlphaFoldDB" id="A0AAW2G2R4"/>